<dbReference type="Pfam" id="PF00191">
    <property type="entry name" value="Annexin"/>
    <property type="match status" value="1"/>
</dbReference>
<dbReference type="PANTHER" id="PTHR10502:SF107">
    <property type="entry name" value="ANNEXIN ANXC4 (AFU_ORTHOLOGUE AFUA_3G07020)"/>
    <property type="match status" value="1"/>
</dbReference>
<name>A0A6A6QAG5_9PEZI</name>
<evidence type="ECO:0000313" key="4">
    <source>
        <dbReference type="EMBL" id="KAF2489049.1"/>
    </source>
</evidence>
<dbReference type="GO" id="GO:0012506">
    <property type="term" value="C:vesicle membrane"/>
    <property type="evidence" value="ECO:0007669"/>
    <property type="project" value="TreeGrafter"/>
</dbReference>
<feature type="region of interest" description="Disordered" evidence="3">
    <location>
        <begin position="731"/>
        <end position="754"/>
    </location>
</feature>
<feature type="compositionally biased region" description="Polar residues" evidence="3">
    <location>
        <begin position="408"/>
        <end position="419"/>
    </location>
</feature>
<feature type="compositionally biased region" description="Basic residues" evidence="3">
    <location>
        <begin position="420"/>
        <end position="434"/>
    </location>
</feature>
<evidence type="ECO:0000313" key="5">
    <source>
        <dbReference type="Proteomes" id="UP000799750"/>
    </source>
</evidence>
<feature type="compositionally biased region" description="Low complexity" evidence="3">
    <location>
        <begin position="121"/>
        <end position="139"/>
    </location>
</feature>
<dbReference type="PANTHER" id="PTHR10502">
    <property type="entry name" value="ANNEXIN"/>
    <property type="match status" value="1"/>
</dbReference>
<feature type="region of interest" description="Disordered" evidence="3">
    <location>
        <begin position="1"/>
        <end position="346"/>
    </location>
</feature>
<sequence length="817" mass="90735">MSLRVDDRKGRSRSKSRDGGKRDRSRSNVRAPSPSPAAYSYAAPGQGGVGATPQYEVRQPSQPSAQPHGYVTPAHLLGGASGGHRAEMSAQSNAPPPPMASDITMGDYTDLPPHERPGYIQQQQQQQQAQQYQYPNQPQDRGPASPTSPSYAYGQPVSYSQAPQYGYTPNAANQSGPQRAAGGTGGFQYAPAPDKITFTSKPVVSSAQQPPIKHSAQPAALQYQQPQSYDYTSTPQHGQRQPSPPQAQYQHAHPQSQAQYQQAPPPPQAQYQQPLPPQAHYQPSPPPIQQSAPSHSRKPSGYYGDHAVVEIVPGGSRMPQPPSPGLHPHRMSVNGPRPDLRAPSPGMPRMDRLSVSGNRPDIQQILPGQAPPGSPLLEAYHGVYQSISPMPSAMMIPDDDLDDLPMLNSLSPRDSTSSIHGRHRATSTSSRHRAPSTSGRHPSPPSKGRKGDKLALEAMALTTQSQKEKRVKIYDATEDALALVDALASRTPNVDTLIDILPMLSHDQMLELRAEYKRHCKVQGRGINIAKHIKLKIPSSNFGKICHVTALGKYESEGYWANFWYQSSNARRELLVEALMGRQNHEIREIKDAFKDKRYGDSLTKCMDKELKADKFRKAVLMALEGERQEESDQWPMEYRNKDVDTLYKALKAREGGETAMLGVVVMRSDQHLREVLRTYERKYQGNFARDALRKSNNLVGEVIAHILNGAINRPARDSMLLHHALMDLIEPPEPAAPGPRSSSSKLSKESVSKHERQQRYELLISRLVRLHWDRLHMIRVKAEYEEKYGRVIEEDLEEATKGDFREFCIALCQTGR</sequence>
<evidence type="ECO:0000256" key="1">
    <source>
        <dbReference type="ARBA" id="ARBA00022737"/>
    </source>
</evidence>
<dbReference type="InterPro" id="IPR018502">
    <property type="entry name" value="Annexin_repeat"/>
</dbReference>
<organism evidence="4 5">
    <name type="scientific">Lophium mytilinum</name>
    <dbReference type="NCBI Taxonomy" id="390894"/>
    <lineage>
        <taxon>Eukaryota</taxon>
        <taxon>Fungi</taxon>
        <taxon>Dikarya</taxon>
        <taxon>Ascomycota</taxon>
        <taxon>Pezizomycotina</taxon>
        <taxon>Dothideomycetes</taxon>
        <taxon>Pleosporomycetidae</taxon>
        <taxon>Mytilinidiales</taxon>
        <taxon>Mytilinidiaceae</taxon>
        <taxon>Lophium</taxon>
    </lineage>
</organism>
<dbReference type="EMBL" id="MU004200">
    <property type="protein sequence ID" value="KAF2489049.1"/>
    <property type="molecule type" value="Genomic_DNA"/>
</dbReference>
<feature type="compositionally biased region" description="Low complexity" evidence="3">
    <location>
        <begin position="269"/>
        <end position="282"/>
    </location>
</feature>
<evidence type="ECO:0000256" key="3">
    <source>
        <dbReference type="SAM" id="MobiDB-lite"/>
    </source>
</evidence>
<feature type="compositionally biased region" description="Low complexity" evidence="3">
    <location>
        <begin position="246"/>
        <end position="262"/>
    </location>
</feature>
<feature type="compositionally biased region" description="Low complexity" evidence="3">
    <location>
        <begin position="215"/>
        <end position="229"/>
    </location>
</feature>
<proteinExistence type="predicted"/>
<dbReference type="SMART" id="SM00335">
    <property type="entry name" value="ANX"/>
    <property type="match status" value="2"/>
</dbReference>
<keyword evidence="2" id="KW-0041">Annexin</keyword>
<dbReference type="GO" id="GO:0005634">
    <property type="term" value="C:nucleus"/>
    <property type="evidence" value="ECO:0007669"/>
    <property type="project" value="TreeGrafter"/>
</dbReference>
<dbReference type="AlphaFoldDB" id="A0A6A6QAG5"/>
<keyword evidence="1" id="KW-0677">Repeat</keyword>
<dbReference type="SUPFAM" id="SSF47874">
    <property type="entry name" value="Annexin"/>
    <property type="match status" value="1"/>
</dbReference>
<feature type="region of interest" description="Disordered" evidence="3">
    <location>
        <begin position="404"/>
        <end position="452"/>
    </location>
</feature>
<reference evidence="4" key="1">
    <citation type="journal article" date="2020" name="Stud. Mycol.">
        <title>101 Dothideomycetes genomes: a test case for predicting lifestyles and emergence of pathogens.</title>
        <authorList>
            <person name="Haridas S."/>
            <person name="Albert R."/>
            <person name="Binder M."/>
            <person name="Bloem J."/>
            <person name="Labutti K."/>
            <person name="Salamov A."/>
            <person name="Andreopoulos B."/>
            <person name="Baker S."/>
            <person name="Barry K."/>
            <person name="Bills G."/>
            <person name="Bluhm B."/>
            <person name="Cannon C."/>
            <person name="Castanera R."/>
            <person name="Culley D."/>
            <person name="Daum C."/>
            <person name="Ezra D."/>
            <person name="Gonzalez J."/>
            <person name="Henrissat B."/>
            <person name="Kuo A."/>
            <person name="Liang C."/>
            <person name="Lipzen A."/>
            <person name="Lutzoni F."/>
            <person name="Magnuson J."/>
            <person name="Mondo S."/>
            <person name="Nolan M."/>
            <person name="Ohm R."/>
            <person name="Pangilinan J."/>
            <person name="Park H.-J."/>
            <person name="Ramirez L."/>
            <person name="Alfaro M."/>
            <person name="Sun H."/>
            <person name="Tritt A."/>
            <person name="Yoshinaga Y."/>
            <person name="Zwiers L.-H."/>
            <person name="Turgeon B."/>
            <person name="Goodwin S."/>
            <person name="Spatafora J."/>
            <person name="Crous P."/>
            <person name="Grigoriev I."/>
        </authorList>
    </citation>
    <scope>NUCLEOTIDE SEQUENCE</scope>
    <source>
        <strain evidence="4">CBS 269.34</strain>
    </source>
</reference>
<protein>
    <submittedName>
        <fullName evidence="4">Annexin</fullName>
    </submittedName>
</protein>
<dbReference type="GO" id="GO:0005544">
    <property type="term" value="F:calcium-dependent phospholipid binding"/>
    <property type="evidence" value="ECO:0007669"/>
    <property type="project" value="InterPro"/>
</dbReference>
<accession>A0A6A6QAG5</accession>
<gene>
    <name evidence="4" type="ORF">BU16DRAFT_575961</name>
</gene>
<dbReference type="Gene3D" id="1.10.220.10">
    <property type="entry name" value="Annexin"/>
    <property type="match status" value="3"/>
</dbReference>
<dbReference type="OrthoDB" id="2134400at2759"/>
<dbReference type="GO" id="GO:0005737">
    <property type="term" value="C:cytoplasm"/>
    <property type="evidence" value="ECO:0007669"/>
    <property type="project" value="TreeGrafter"/>
</dbReference>
<dbReference type="GO" id="GO:0005886">
    <property type="term" value="C:plasma membrane"/>
    <property type="evidence" value="ECO:0007669"/>
    <property type="project" value="TreeGrafter"/>
</dbReference>
<feature type="compositionally biased region" description="Polar residues" evidence="3">
    <location>
        <begin position="197"/>
        <end position="209"/>
    </location>
</feature>
<dbReference type="GO" id="GO:0001786">
    <property type="term" value="F:phosphatidylserine binding"/>
    <property type="evidence" value="ECO:0007669"/>
    <property type="project" value="TreeGrafter"/>
</dbReference>
<feature type="compositionally biased region" description="Basic and acidic residues" evidence="3">
    <location>
        <begin position="1"/>
        <end position="26"/>
    </location>
</feature>
<dbReference type="InterPro" id="IPR037104">
    <property type="entry name" value="Annexin_sf"/>
</dbReference>
<dbReference type="GO" id="GO:0005509">
    <property type="term" value="F:calcium ion binding"/>
    <property type="evidence" value="ECO:0007669"/>
    <property type="project" value="InterPro"/>
</dbReference>
<feature type="compositionally biased region" description="Polar residues" evidence="3">
    <location>
        <begin position="230"/>
        <end position="240"/>
    </location>
</feature>
<dbReference type="Proteomes" id="UP000799750">
    <property type="component" value="Unassembled WGS sequence"/>
</dbReference>
<keyword evidence="5" id="KW-1185">Reference proteome</keyword>
<evidence type="ECO:0000256" key="2">
    <source>
        <dbReference type="ARBA" id="ARBA00023216"/>
    </source>
</evidence>